<gene>
    <name evidence="1" type="ORF">QHF89_31140</name>
</gene>
<dbReference type="Proteomes" id="UP001160301">
    <property type="component" value="Unassembled WGS sequence"/>
</dbReference>
<protein>
    <submittedName>
        <fullName evidence="1">Uncharacterized protein</fullName>
    </submittedName>
</protein>
<dbReference type="EMBL" id="JARZHI010000036">
    <property type="protein sequence ID" value="MDI1433995.1"/>
    <property type="molecule type" value="Genomic_DNA"/>
</dbReference>
<proteinExistence type="predicted"/>
<accession>A0ABT6P070</accession>
<reference evidence="1 2" key="1">
    <citation type="submission" date="2023-04" db="EMBL/GenBank/DDBJ databases">
        <title>The genome sequence of Polyangium sorediatum DSM14670.</title>
        <authorList>
            <person name="Zhang X."/>
        </authorList>
    </citation>
    <scope>NUCLEOTIDE SEQUENCE [LARGE SCALE GENOMIC DNA]</scope>
    <source>
        <strain evidence="1 2">DSM 14670</strain>
    </source>
</reference>
<comment type="caution">
    <text evidence="1">The sequence shown here is derived from an EMBL/GenBank/DDBJ whole genome shotgun (WGS) entry which is preliminary data.</text>
</comment>
<dbReference type="RefSeq" id="WP_136971217.1">
    <property type="nucleotide sequence ID" value="NZ_JARZHI010000036.1"/>
</dbReference>
<evidence type="ECO:0000313" key="1">
    <source>
        <dbReference type="EMBL" id="MDI1433995.1"/>
    </source>
</evidence>
<name>A0ABT6P070_9BACT</name>
<evidence type="ECO:0000313" key="2">
    <source>
        <dbReference type="Proteomes" id="UP001160301"/>
    </source>
</evidence>
<sequence>MDVKLLLQILGGLLVLGFLVWAIKDFGKFEKQQQRVFQEGVRGEGTVVDVKDGTSRKGQEREVVLTLDITSPGRPPLRAQASVFAGPIKARELVPGLRLPVLVDPVDASRVVVDPASGFPPAR</sequence>
<organism evidence="1 2">
    <name type="scientific">Polyangium sorediatum</name>
    <dbReference type="NCBI Taxonomy" id="889274"/>
    <lineage>
        <taxon>Bacteria</taxon>
        <taxon>Pseudomonadati</taxon>
        <taxon>Myxococcota</taxon>
        <taxon>Polyangia</taxon>
        <taxon>Polyangiales</taxon>
        <taxon>Polyangiaceae</taxon>
        <taxon>Polyangium</taxon>
    </lineage>
</organism>
<keyword evidence="2" id="KW-1185">Reference proteome</keyword>